<dbReference type="AlphaFoldDB" id="A0A4P6P4W9"/>
<organism evidence="2 3">
    <name type="scientific">Litorilituus sediminis</name>
    <dbReference type="NCBI Taxonomy" id="718192"/>
    <lineage>
        <taxon>Bacteria</taxon>
        <taxon>Pseudomonadati</taxon>
        <taxon>Pseudomonadota</taxon>
        <taxon>Gammaproteobacteria</taxon>
        <taxon>Alteromonadales</taxon>
        <taxon>Colwelliaceae</taxon>
        <taxon>Litorilituus</taxon>
    </lineage>
</organism>
<evidence type="ECO:0000313" key="2">
    <source>
        <dbReference type="EMBL" id="QBG36716.1"/>
    </source>
</evidence>
<dbReference type="Pfam" id="PF20243">
    <property type="entry name" value="MbnP"/>
    <property type="match status" value="1"/>
</dbReference>
<proteinExistence type="predicted"/>
<evidence type="ECO:0000313" key="3">
    <source>
        <dbReference type="Proteomes" id="UP000290244"/>
    </source>
</evidence>
<dbReference type="InterPro" id="IPR046863">
    <property type="entry name" value="MbnP-like_dom"/>
</dbReference>
<accession>A0A4P6P4W9</accession>
<protein>
    <submittedName>
        <fullName evidence="2">Metallo-mystery pair system four-Cys motif protein</fullName>
    </submittedName>
</protein>
<dbReference type="NCBIfam" id="TIGR04052">
    <property type="entry name" value="MbnP_like_WxW"/>
    <property type="match status" value="1"/>
</dbReference>
<keyword evidence="3" id="KW-1185">Reference proteome</keyword>
<sequence length="259" mass="29360">MAVLFGLNYMRSIITWLFCCISLLGCSEQNTAKISISPQVNNAVFNCQSAIQQDSKSWQLAQLFLFAHNIKYQDQDNNWHTLKLADNKYQSQQVALLGVDCEDTDEQNWQLALQDNIATEDMQAIRITIGVPFALNHVNPLSQDSPLNVPNMFWVWQTGHKFVRMEMNASDDGYWLFHLGSTGCSSASSLRAPNSPCLYPNTFTIDLSKAANHHFELAIDSWFQGLIFDDDSSCQSHKDNPYCQQIFDNLNINYTAVAQ</sequence>
<dbReference type="InterPro" id="IPR023977">
    <property type="entry name" value="MbnP-like"/>
</dbReference>
<dbReference type="OrthoDB" id="64245at2"/>
<name>A0A4P6P4W9_9GAMM</name>
<feature type="domain" description="Copper-binding protein MbnP-like" evidence="1">
    <location>
        <begin position="31"/>
        <end position="235"/>
    </location>
</feature>
<dbReference type="Proteomes" id="UP000290244">
    <property type="component" value="Chromosome"/>
</dbReference>
<dbReference type="KEGG" id="lsd:EMK97_13805"/>
<dbReference type="EMBL" id="CP034759">
    <property type="protein sequence ID" value="QBG36716.1"/>
    <property type="molecule type" value="Genomic_DNA"/>
</dbReference>
<reference evidence="2 3" key="1">
    <citation type="submission" date="2018-12" db="EMBL/GenBank/DDBJ databases">
        <title>Complete genome of Litorilituus sediminis.</title>
        <authorList>
            <person name="Liu A."/>
            <person name="Rong J."/>
        </authorList>
    </citation>
    <scope>NUCLEOTIDE SEQUENCE [LARGE SCALE GENOMIC DNA]</scope>
    <source>
        <strain evidence="2 3">JCM 17549</strain>
    </source>
</reference>
<gene>
    <name evidence="2" type="ORF">EMK97_13805</name>
</gene>
<evidence type="ECO:0000259" key="1">
    <source>
        <dbReference type="Pfam" id="PF20243"/>
    </source>
</evidence>